<proteinExistence type="predicted"/>
<dbReference type="PANTHER" id="PTHR36834:SF1">
    <property type="entry name" value="INTEGRAL MEMBRANE PROTEIN"/>
    <property type="match status" value="1"/>
</dbReference>
<dbReference type="EMBL" id="JADKRP010000001">
    <property type="protein sequence ID" value="MBF4629615.1"/>
    <property type="molecule type" value="Genomic_DNA"/>
</dbReference>
<organism evidence="3 4">
    <name type="scientific">Clavibacter phaseoli</name>
    <dbReference type="NCBI Taxonomy" id="1734031"/>
    <lineage>
        <taxon>Bacteria</taxon>
        <taxon>Bacillati</taxon>
        <taxon>Actinomycetota</taxon>
        <taxon>Actinomycetes</taxon>
        <taxon>Micrococcales</taxon>
        <taxon>Microbacteriaceae</taxon>
        <taxon>Clavibacter</taxon>
    </lineage>
</organism>
<keyword evidence="1" id="KW-0472">Membrane</keyword>
<feature type="transmembrane region" description="Helical" evidence="1">
    <location>
        <begin position="6"/>
        <end position="23"/>
    </location>
</feature>
<reference evidence="3 4" key="1">
    <citation type="submission" date="2020-10" db="EMBL/GenBank/DDBJ databases">
        <title>Draft genome sequences of plant-associated actinobacteria.</title>
        <authorList>
            <person name="Tarlachkov S.V."/>
            <person name="Starodumova I.P."/>
            <person name="Dorofeeva L.V."/>
            <person name="Prisyazhnaya N.V."/>
            <person name="Roubtsova T.V."/>
            <person name="Chizhov V.N."/>
            <person name="Nadler S.A."/>
            <person name="Subbotin S.A."/>
            <person name="Evtushenko L.I."/>
        </authorList>
    </citation>
    <scope>NUCLEOTIDE SEQUENCE [LARGE SCALE GENOMIC DNA]</scope>
    <source>
        <strain evidence="3 4">VKM Ac-2886</strain>
    </source>
</reference>
<evidence type="ECO:0000259" key="2">
    <source>
        <dbReference type="Pfam" id="PF04892"/>
    </source>
</evidence>
<feature type="transmembrane region" description="Helical" evidence="1">
    <location>
        <begin position="79"/>
        <end position="96"/>
    </location>
</feature>
<feature type="domain" description="VanZ-like" evidence="2">
    <location>
        <begin position="38"/>
        <end position="155"/>
    </location>
</feature>
<dbReference type="Proteomes" id="UP000634579">
    <property type="component" value="Unassembled WGS sequence"/>
</dbReference>
<accession>A0A8I0S7W6</accession>
<dbReference type="AlphaFoldDB" id="A0A8I0S7W6"/>
<dbReference type="Pfam" id="PF04892">
    <property type="entry name" value="VanZ"/>
    <property type="match status" value="1"/>
</dbReference>
<name>A0A8I0S7W6_9MICO</name>
<gene>
    <name evidence="3" type="ORF">ITJ42_00105</name>
</gene>
<keyword evidence="1" id="KW-1133">Transmembrane helix</keyword>
<feature type="transmembrane region" description="Helical" evidence="1">
    <location>
        <begin position="138"/>
        <end position="155"/>
    </location>
</feature>
<dbReference type="PANTHER" id="PTHR36834">
    <property type="entry name" value="MEMBRANE PROTEIN-RELATED"/>
    <property type="match status" value="1"/>
</dbReference>
<feature type="transmembrane region" description="Helical" evidence="1">
    <location>
        <begin position="30"/>
        <end position="53"/>
    </location>
</feature>
<dbReference type="InterPro" id="IPR053150">
    <property type="entry name" value="Teicoplanin_resist-assoc"/>
</dbReference>
<comment type="caution">
    <text evidence="3">The sequence shown here is derived from an EMBL/GenBank/DDBJ whole genome shotgun (WGS) entry which is preliminary data.</text>
</comment>
<keyword evidence="1" id="KW-0812">Transmembrane</keyword>
<keyword evidence="4" id="KW-1185">Reference proteome</keyword>
<protein>
    <submittedName>
        <fullName evidence="3">VanZ family protein</fullName>
    </submittedName>
</protein>
<evidence type="ECO:0000313" key="4">
    <source>
        <dbReference type="Proteomes" id="UP000634579"/>
    </source>
</evidence>
<evidence type="ECO:0000256" key="1">
    <source>
        <dbReference type="SAM" id="Phobius"/>
    </source>
</evidence>
<dbReference type="InterPro" id="IPR006976">
    <property type="entry name" value="VanZ-like"/>
</dbReference>
<sequence>MPVALVIGVIAFAIQLVLLLRSRRFTWPRATVAAAIAVYAAGIFANTVLPIYLNRPPQVEPWTPGLALIPFYDYEVMDAVTNVIVFAPLGIMIPLLMRRPSWWKVLLTAAAVSLTIELLQIVTDGLFGGGHIADVNDFLWNTVGGAVGYAIFVLVSRTPGLSRLVNVFRWHPTATAVRTA</sequence>
<evidence type="ECO:0000313" key="3">
    <source>
        <dbReference type="EMBL" id="MBF4629615.1"/>
    </source>
</evidence>
<feature type="transmembrane region" description="Helical" evidence="1">
    <location>
        <begin position="103"/>
        <end position="123"/>
    </location>
</feature>